<organism evidence="1 2">
    <name type="scientific">Candidatus Dechloromonas phosphorivorans</name>
    <dbReference type="NCBI Taxonomy" id="2899244"/>
    <lineage>
        <taxon>Bacteria</taxon>
        <taxon>Pseudomonadati</taxon>
        <taxon>Pseudomonadota</taxon>
        <taxon>Betaproteobacteria</taxon>
        <taxon>Rhodocyclales</taxon>
        <taxon>Azonexaceae</taxon>
        <taxon>Dechloromonas</taxon>
    </lineage>
</organism>
<evidence type="ECO:0000313" key="2">
    <source>
        <dbReference type="Proteomes" id="UP000739411"/>
    </source>
</evidence>
<name>A0A935K0B4_9RHOO</name>
<comment type="caution">
    <text evidence="1">The sequence shown here is derived from an EMBL/GenBank/DDBJ whole genome shotgun (WGS) entry which is preliminary data.</text>
</comment>
<evidence type="ECO:0000313" key="1">
    <source>
        <dbReference type="EMBL" id="MBK7415794.1"/>
    </source>
</evidence>
<gene>
    <name evidence="1" type="ORF">IPJ38_12435</name>
</gene>
<protein>
    <submittedName>
        <fullName evidence="1">Uncharacterized protein</fullName>
    </submittedName>
</protein>
<dbReference type="Proteomes" id="UP000739411">
    <property type="component" value="Unassembled WGS sequence"/>
</dbReference>
<accession>A0A935K0B4</accession>
<reference evidence="1 2" key="1">
    <citation type="submission" date="2020-10" db="EMBL/GenBank/DDBJ databases">
        <title>Connecting structure to function with the recovery of over 1000 high-quality activated sludge metagenome-assembled genomes encoding full-length rRNA genes using long-read sequencing.</title>
        <authorList>
            <person name="Singleton C.M."/>
            <person name="Petriglieri F."/>
            <person name="Kristensen J.M."/>
            <person name="Kirkegaard R.H."/>
            <person name="Michaelsen T.Y."/>
            <person name="Andersen M.H."/>
            <person name="Karst S.M."/>
            <person name="Dueholm M.S."/>
            <person name="Nielsen P.H."/>
            <person name="Albertsen M."/>
        </authorList>
    </citation>
    <scope>NUCLEOTIDE SEQUENCE [LARGE SCALE GENOMIC DNA]</scope>
    <source>
        <strain evidence="1">EsbW_18-Q3-R4-48_BATAC.463</strain>
    </source>
</reference>
<sequence>MLYGQKTQVAVSSDSDDYRDVTVRINLDGKTDWLFTVSLDKEFVYILEDAAPRSSAADAETFIENDRVPPEVLAEFDRVQPEVMALLQPAAQ</sequence>
<dbReference type="AlphaFoldDB" id="A0A935K0B4"/>
<dbReference type="EMBL" id="JADJMS010000026">
    <property type="protein sequence ID" value="MBK7415794.1"/>
    <property type="molecule type" value="Genomic_DNA"/>
</dbReference>
<proteinExistence type="predicted"/>